<keyword evidence="4 5" id="KW-0472">Membrane</keyword>
<dbReference type="RefSeq" id="WP_177963238.1">
    <property type="nucleotide sequence ID" value="NZ_JBBMEX010000012.1"/>
</dbReference>
<dbReference type="Gene3D" id="2.40.50.140">
    <property type="entry name" value="Nucleic acid-binding proteins"/>
    <property type="match status" value="1"/>
</dbReference>
<accession>A0ABV1HFI3</accession>
<dbReference type="InterPro" id="IPR052165">
    <property type="entry name" value="Membrane_assoc_protease"/>
</dbReference>
<evidence type="ECO:0000313" key="8">
    <source>
        <dbReference type="Proteomes" id="UP001454489"/>
    </source>
</evidence>
<evidence type="ECO:0000313" key="7">
    <source>
        <dbReference type="EMBL" id="MEQ2558466.1"/>
    </source>
</evidence>
<dbReference type="Pfam" id="PF01957">
    <property type="entry name" value="NfeD"/>
    <property type="match status" value="1"/>
</dbReference>
<dbReference type="EMBL" id="JBBMEX010000012">
    <property type="protein sequence ID" value="MEQ2558466.1"/>
    <property type="molecule type" value="Genomic_DNA"/>
</dbReference>
<dbReference type="PANTHER" id="PTHR33507:SF3">
    <property type="entry name" value="INNER MEMBRANE PROTEIN YBBJ"/>
    <property type="match status" value="1"/>
</dbReference>
<comment type="subcellular location">
    <subcellularLocation>
        <location evidence="1">Membrane</location>
        <topology evidence="1">Multi-pass membrane protein</topology>
    </subcellularLocation>
</comment>
<evidence type="ECO:0000256" key="2">
    <source>
        <dbReference type="ARBA" id="ARBA00022692"/>
    </source>
</evidence>
<evidence type="ECO:0000256" key="1">
    <source>
        <dbReference type="ARBA" id="ARBA00004141"/>
    </source>
</evidence>
<dbReference type="InterPro" id="IPR012340">
    <property type="entry name" value="NA-bd_OB-fold"/>
</dbReference>
<keyword evidence="2 5" id="KW-0812">Transmembrane</keyword>
<feature type="transmembrane region" description="Helical" evidence="5">
    <location>
        <begin position="37"/>
        <end position="64"/>
    </location>
</feature>
<evidence type="ECO:0000256" key="3">
    <source>
        <dbReference type="ARBA" id="ARBA00022989"/>
    </source>
</evidence>
<evidence type="ECO:0000256" key="4">
    <source>
        <dbReference type="ARBA" id="ARBA00023136"/>
    </source>
</evidence>
<organism evidence="7 8">
    <name type="scientific">Maccoyibacter intestinihominis</name>
    <dbReference type="NCBI Taxonomy" id="3133499"/>
    <lineage>
        <taxon>Bacteria</taxon>
        <taxon>Bacillati</taxon>
        <taxon>Bacillota</taxon>
        <taxon>Clostridia</taxon>
        <taxon>Lachnospirales</taxon>
        <taxon>Lachnospiraceae</taxon>
        <taxon>Maccoyibacter</taxon>
    </lineage>
</organism>
<keyword evidence="8" id="KW-1185">Reference proteome</keyword>
<evidence type="ECO:0000256" key="5">
    <source>
        <dbReference type="SAM" id="Phobius"/>
    </source>
</evidence>
<gene>
    <name evidence="7" type="ORF">WMO43_11405</name>
</gene>
<dbReference type="InterPro" id="IPR002810">
    <property type="entry name" value="NfeD-like_C"/>
</dbReference>
<name>A0ABV1HFI3_9FIRM</name>
<proteinExistence type="predicted"/>
<feature type="transmembrane region" description="Helical" evidence="5">
    <location>
        <begin position="7"/>
        <end position="31"/>
    </location>
</feature>
<feature type="domain" description="NfeD-like C-terminal" evidence="6">
    <location>
        <begin position="83"/>
        <end position="143"/>
    </location>
</feature>
<comment type="caution">
    <text evidence="7">The sequence shown here is derived from an EMBL/GenBank/DDBJ whole genome shotgun (WGS) entry which is preliminary data.</text>
</comment>
<evidence type="ECO:0000259" key="6">
    <source>
        <dbReference type="Pfam" id="PF01957"/>
    </source>
</evidence>
<dbReference type="Proteomes" id="UP001454489">
    <property type="component" value="Unassembled WGS sequence"/>
</dbReference>
<keyword evidence="3 5" id="KW-1133">Transmembrane helix</keyword>
<reference evidence="7 8" key="1">
    <citation type="submission" date="2024-03" db="EMBL/GenBank/DDBJ databases">
        <title>Human intestinal bacterial collection.</title>
        <authorList>
            <person name="Pauvert C."/>
            <person name="Hitch T.C.A."/>
            <person name="Clavel T."/>
        </authorList>
    </citation>
    <scope>NUCLEOTIDE SEQUENCE [LARGE SCALE GENOMIC DNA]</scope>
    <source>
        <strain evidence="7 8">CLA-AA-H185</strain>
    </source>
</reference>
<protein>
    <submittedName>
        <fullName evidence="7">NfeD family protein</fullName>
    </submittedName>
</protein>
<sequence>MEKELIFWLVLMVVLLVIELITVGLTCIWFAGGALAAVIVSVAGGPIWLQAVVFLAVSLLMLYFTRPWAMKYIQPKKVRTNYEEALGKDVRVIERVDNLKGTGKAMYNGMEWTARSEKEEVTFEPEDSAEVTGIEGVKLILRKKEEV</sequence>
<dbReference type="PANTHER" id="PTHR33507">
    <property type="entry name" value="INNER MEMBRANE PROTEIN YBBJ"/>
    <property type="match status" value="1"/>
</dbReference>